<organism evidence="1 2">
    <name type="scientific">Botrytis paeoniae</name>
    <dbReference type="NCBI Taxonomy" id="278948"/>
    <lineage>
        <taxon>Eukaryota</taxon>
        <taxon>Fungi</taxon>
        <taxon>Dikarya</taxon>
        <taxon>Ascomycota</taxon>
        <taxon>Pezizomycotina</taxon>
        <taxon>Leotiomycetes</taxon>
        <taxon>Helotiales</taxon>
        <taxon>Sclerotiniaceae</taxon>
        <taxon>Botrytis</taxon>
    </lineage>
</organism>
<protein>
    <submittedName>
        <fullName evidence="1">Uncharacterized protein</fullName>
    </submittedName>
</protein>
<proteinExistence type="predicted"/>
<dbReference type="Proteomes" id="UP000297910">
    <property type="component" value="Unassembled WGS sequence"/>
</dbReference>
<name>A0A4Z1G267_9HELO</name>
<evidence type="ECO:0000313" key="2">
    <source>
        <dbReference type="Proteomes" id="UP000297910"/>
    </source>
</evidence>
<dbReference type="EMBL" id="PQXI01000019">
    <property type="protein sequence ID" value="TGO29079.1"/>
    <property type="molecule type" value="Genomic_DNA"/>
</dbReference>
<gene>
    <name evidence="1" type="ORF">BPAE_0019g00550</name>
</gene>
<reference evidence="1 2" key="1">
    <citation type="submission" date="2017-12" db="EMBL/GenBank/DDBJ databases">
        <title>Comparative genomics of Botrytis spp.</title>
        <authorList>
            <person name="Valero-Jimenez C.A."/>
            <person name="Tapia P."/>
            <person name="Veloso J."/>
            <person name="Silva-Moreno E."/>
            <person name="Staats M."/>
            <person name="Valdes J.H."/>
            <person name="Van Kan J.A.L."/>
        </authorList>
    </citation>
    <scope>NUCLEOTIDE SEQUENCE [LARGE SCALE GENOMIC DNA]</scope>
    <source>
        <strain evidence="1 2">Bp0003</strain>
    </source>
</reference>
<dbReference type="AlphaFoldDB" id="A0A4Z1G267"/>
<accession>A0A4Z1G267</accession>
<evidence type="ECO:0000313" key="1">
    <source>
        <dbReference type="EMBL" id="TGO29079.1"/>
    </source>
</evidence>
<sequence>MGGAMEVGTKVQIAARNYMKRILIYSTRIAAYTLYWDGGQETVVVLGYKRKEGDVIPLSALISCATESALRCNTLWGKGCIVFASTRMRKLKLEIVF</sequence>
<keyword evidence="2" id="KW-1185">Reference proteome</keyword>
<comment type="caution">
    <text evidence="1">The sequence shown here is derived from an EMBL/GenBank/DDBJ whole genome shotgun (WGS) entry which is preliminary data.</text>
</comment>